<organism evidence="1 2">
    <name type="scientific">Trifolium medium</name>
    <dbReference type="NCBI Taxonomy" id="97028"/>
    <lineage>
        <taxon>Eukaryota</taxon>
        <taxon>Viridiplantae</taxon>
        <taxon>Streptophyta</taxon>
        <taxon>Embryophyta</taxon>
        <taxon>Tracheophyta</taxon>
        <taxon>Spermatophyta</taxon>
        <taxon>Magnoliopsida</taxon>
        <taxon>eudicotyledons</taxon>
        <taxon>Gunneridae</taxon>
        <taxon>Pentapetalae</taxon>
        <taxon>rosids</taxon>
        <taxon>fabids</taxon>
        <taxon>Fabales</taxon>
        <taxon>Fabaceae</taxon>
        <taxon>Papilionoideae</taxon>
        <taxon>50 kb inversion clade</taxon>
        <taxon>NPAAA clade</taxon>
        <taxon>Hologalegina</taxon>
        <taxon>IRL clade</taxon>
        <taxon>Trifolieae</taxon>
        <taxon>Trifolium</taxon>
    </lineage>
</organism>
<proteinExistence type="predicted"/>
<feature type="non-terminal residue" evidence="1">
    <location>
        <position position="32"/>
    </location>
</feature>
<evidence type="ECO:0000313" key="1">
    <source>
        <dbReference type="EMBL" id="MCI21871.1"/>
    </source>
</evidence>
<dbReference type="AlphaFoldDB" id="A0A392QC24"/>
<evidence type="ECO:0000313" key="2">
    <source>
        <dbReference type="Proteomes" id="UP000265520"/>
    </source>
</evidence>
<dbReference type="EMBL" id="LXQA010127251">
    <property type="protein sequence ID" value="MCI21871.1"/>
    <property type="molecule type" value="Genomic_DNA"/>
</dbReference>
<accession>A0A392QC24</accession>
<protein>
    <submittedName>
        <fullName evidence="1">Uncharacterized protein</fullName>
    </submittedName>
</protein>
<sequence length="32" mass="3275">MNLGMSQTAANEATTAIAIRDAVVVITQSAIL</sequence>
<name>A0A392QC24_9FABA</name>
<dbReference type="Proteomes" id="UP000265520">
    <property type="component" value="Unassembled WGS sequence"/>
</dbReference>
<comment type="caution">
    <text evidence="1">The sequence shown here is derived from an EMBL/GenBank/DDBJ whole genome shotgun (WGS) entry which is preliminary data.</text>
</comment>
<keyword evidence="2" id="KW-1185">Reference proteome</keyword>
<reference evidence="1 2" key="1">
    <citation type="journal article" date="2018" name="Front. Plant Sci.">
        <title>Red Clover (Trifolium pratense) and Zigzag Clover (T. medium) - A Picture of Genomic Similarities and Differences.</title>
        <authorList>
            <person name="Dluhosova J."/>
            <person name="Istvanek J."/>
            <person name="Nedelnik J."/>
            <person name="Repkova J."/>
        </authorList>
    </citation>
    <scope>NUCLEOTIDE SEQUENCE [LARGE SCALE GENOMIC DNA]</scope>
    <source>
        <strain evidence="2">cv. 10/8</strain>
        <tissue evidence="1">Leaf</tissue>
    </source>
</reference>